<dbReference type="InterPro" id="IPR007560">
    <property type="entry name" value="Restrct_endonuc_IV_Mrr"/>
</dbReference>
<comment type="caution">
    <text evidence="2">The sequence shown here is derived from an EMBL/GenBank/DDBJ whole genome shotgun (WGS) entry which is preliminary data.</text>
</comment>
<dbReference type="Proteomes" id="UP000789759">
    <property type="component" value="Unassembled WGS sequence"/>
</dbReference>
<organism evidence="2 3">
    <name type="scientific">Cetraspora pellucida</name>
    <dbReference type="NCBI Taxonomy" id="1433469"/>
    <lineage>
        <taxon>Eukaryota</taxon>
        <taxon>Fungi</taxon>
        <taxon>Fungi incertae sedis</taxon>
        <taxon>Mucoromycota</taxon>
        <taxon>Glomeromycotina</taxon>
        <taxon>Glomeromycetes</taxon>
        <taxon>Diversisporales</taxon>
        <taxon>Gigasporaceae</taxon>
        <taxon>Cetraspora</taxon>
    </lineage>
</organism>
<dbReference type="GO" id="GO:0009307">
    <property type="term" value="P:DNA restriction-modification system"/>
    <property type="evidence" value="ECO:0007669"/>
    <property type="project" value="InterPro"/>
</dbReference>
<evidence type="ECO:0000259" key="1">
    <source>
        <dbReference type="Pfam" id="PF04471"/>
    </source>
</evidence>
<dbReference type="EMBL" id="CAJVQA010020650">
    <property type="protein sequence ID" value="CAG8764849.1"/>
    <property type="molecule type" value="Genomic_DNA"/>
</dbReference>
<name>A0A9N9NVQ6_9GLOM</name>
<dbReference type="Pfam" id="PF04471">
    <property type="entry name" value="Mrr_cat"/>
    <property type="match status" value="1"/>
</dbReference>
<dbReference type="GO" id="GO:0004519">
    <property type="term" value="F:endonuclease activity"/>
    <property type="evidence" value="ECO:0007669"/>
    <property type="project" value="InterPro"/>
</dbReference>
<feature type="domain" description="Restriction endonuclease type IV Mrr" evidence="1">
    <location>
        <begin position="36"/>
        <end position="104"/>
    </location>
</feature>
<dbReference type="OrthoDB" id="2435822at2759"/>
<sequence>KDEECFKYRKEIIEICRNTPEFVVEENFSDDDKDPIDGPIDSDRDKDIPIKCEGFKFLVQCKLRGVNRIGYNDVERLSSVVKTYHENRLGAMVTNKGYPKNSTSVYVKLIILLQKSLKK</sequence>
<keyword evidence="3" id="KW-1185">Reference proteome</keyword>
<dbReference type="GO" id="GO:0003677">
    <property type="term" value="F:DNA binding"/>
    <property type="evidence" value="ECO:0007669"/>
    <property type="project" value="InterPro"/>
</dbReference>
<evidence type="ECO:0000313" key="3">
    <source>
        <dbReference type="Proteomes" id="UP000789759"/>
    </source>
</evidence>
<proteinExistence type="predicted"/>
<protein>
    <submittedName>
        <fullName evidence="2">4336_t:CDS:1</fullName>
    </submittedName>
</protein>
<reference evidence="2" key="1">
    <citation type="submission" date="2021-06" db="EMBL/GenBank/DDBJ databases">
        <authorList>
            <person name="Kallberg Y."/>
            <person name="Tangrot J."/>
            <person name="Rosling A."/>
        </authorList>
    </citation>
    <scope>NUCLEOTIDE SEQUENCE</scope>
    <source>
        <strain evidence="2">FL966</strain>
    </source>
</reference>
<feature type="non-terminal residue" evidence="2">
    <location>
        <position position="1"/>
    </location>
</feature>
<gene>
    <name evidence="2" type="ORF">CPELLU_LOCUS15527</name>
</gene>
<accession>A0A9N9NVQ6</accession>
<evidence type="ECO:0000313" key="2">
    <source>
        <dbReference type="EMBL" id="CAG8764849.1"/>
    </source>
</evidence>
<dbReference type="AlphaFoldDB" id="A0A9N9NVQ6"/>